<keyword evidence="4 12" id="KW-0489">Methyltransferase</keyword>
<dbReference type="CDD" id="cd02440">
    <property type="entry name" value="AdoMet_MTases"/>
    <property type="match status" value="1"/>
</dbReference>
<protein>
    <recommendedName>
        <fullName evidence="2">type I protein arginine methyltransferase</fullName>
        <ecNumber evidence="2">2.1.1.319</ecNumber>
    </recommendedName>
</protein>
<evidence type="ECO:0000256" key="4">
    <source>
        <dbReference type="ARBA" id="ARBA00022603"/>
    </source>
</evidence>
<dbReference type="FunFam" id="3.40.50.150:FF:000003">
    <property type="entry name" value="Blast:Protein arginine N-methyltransferase 1"/>
    <property type="match status" value="1"/>
</dbReference>
<dbReference type="Gene3D" id="3.40.50.150">
    <property type="entry name" value="Vaccinia Virus protein VP39"/>
    <property type="match status" value="1"/>
</dbReference>
<dbReference type="HOGENOM" id="CLU_017375_6_1_1"/>
<keyword evidence="5 12" id="KW-0808">Transferase</keyword>
<dbReference type="InterPro" id="IPR029063">
    <property type="entry name" value="SAM-dependent_MTases_sf"/>
</dbReference>
<dbReference type="Proteomes" id="UP000054166">
    <property type="component" value="Unassembled WGS sequence"/>
</dbReference>
<dbReference type="PANTHER" id="PTHR11006">
    <property type="entry name" value="PROTEIN ARGININE N-METHYLTRANSFERASE"/>
    <property type="match status" value="1"/>
</dbReference>
<feature type="domain" description="Methyltransferase" evidence="14">
    <location>
        <begin position="252"/>
        <end position="351"/>
    </location>
</feature>
<feature type="domain" description="Protein arginine N-methyltransferase" evidence="16">
    <location>
        <begin position="507"/>
        <end position="568"/>
    </location>
</feature>
<evidence type="ECO:0000256" key="12">
    <source>
        <dbReference type="PROSITE-ProRule" id="PRU01015"/>
    </source>
</evidence>
<dbReference type="GO" id="GO:0005634">
    <property type="term" value="C:nucleus"/>
    <property type="evidence" value="ECO:0007669"/>
    <property type="project" value="TreeGrafter"/>
</dbReference>
<feature type="compositionally biased region" description="Acidic residues" evidence="13">
    <location>
        <begin position="24"/>
        <end position="34"/>
    </location>
</feature>
<dbReference type="EC" id="2.1.1.319" evidence="2"/>
<feature type="region of interest" description="Disordered" evidence="13">
    <location>
        <begin position="488"/>
        <end position="518"/>
    </location>
</feature>
<dbReference type="GO" id="GO:0032259">
    <property type="term" value="P:methylation"/>
    <property type="evidence" value="ECO:0007669"/>
    <property type="project" value="UniProtKB-KW"/>
</dbReference>
<dbReference type="PROSITE" id="PS51678">
    <property type="entry name" value="SAM_MT_PRMT"/>
    <property type="match status" value="1"/>
</dbReference>
<feature type="domain" description="Protein arginine N-methyltransferase" evidence="16">
    <location>
        <begin position="370"/>
        <end position="462"/>
    </location>
</feature>
<name>A0A0C3EQI2_PILCF</name>
<feature type="region of interest" description="Disordered" evidence="13">
    <location>
        <begin position="1"/>
        <end position="34"/>
    </location>
</feature>
<comment type="catalytic activity">
    <reaction evidence="11">
        <text>L-arginyl-[protein] + S-adenosyl-L-methionine = N(omega)-methyl-L-arginyl-[protein] + S-adenosyl-L-homocysteine + H(+)</text>
        <dbReference type="Rhea" id="RHEA:48100"/>
        <dbReference type="Rhea" id="RHEA-COMP:10532"/>
        <dbReference type="Rhea" id="RHEA-COMP:11990"/>
        <dbReference type="ChEBI" id="CHEBI:15378"/>
        <dbReference type="ChEBI" id="CHEBI:29965"/>
        <dbReference type="ChEBI" id="CHEBI:57856"/>
        <dbReference type="ChEBI" id="CHEBI:59789"/>
        <dbReference type="ChEBI" id="CHEBI:65280"/>
    </reaction>
    <physiologicalReaction direction="left-to-right" evidence="11">
        <dbReference type="Rhea" id="RHEA:48101"/>
    </physiologicalReaction>
</comment>
<dbReference type="Gene3D" id="2.70.160.11">
    <property type="entry name" value="Hnrnp arginine n-methyltransferase1"/>
    <property type="match status" value="1"/>
</dbReference>
<evidence type="ECO:0000313" key="17">
    <source>
        <dbReference type="EMBL" id="KIM74835.1"/>
    </source>
</evidence>
<dbReference type="PANTHER" id="PTHR11006:SF53">
    <property type="entry name" value="PROTEIN ARGININE N-METHYLTRANSFERASE 3"/>
    <property type="match status" value="1"/>
</dbReference>
<reference evidence="18" key="2">
    <citation type="submission" date="2015-01" db="EMBL/GenBank/DDBJ databases">
        <title>Evolutionary Origins and Diversification of the Mycorrhizal Mutualists.</title>
        <authorList>
            <consortium name="DOE Joint Genome Institute"/>
            <consortium name="Mycorrhizal Genomics Consortium"/>
            <person name="Kohler A."/>
            <person name="Kuo A."/>
            <person name="Nagy L.G."/>
            <person name="Floudas D."/>
            <person name="Copeland A."/>
            <person name="Barry K.W."/>
            <person name="Cichocki N."/>
            <person name="Veneault-Fourrey C."/>
            <person name="LaButti K."/>
            <person name="Lindquist E.A."/>
            <person name="Lipzen A."/>
            <person name="Lundell T."/>
            <person name="Morin E."/>
            <person name="Murat C."/>
            <person name="Riley R."/>
            <person name="Ohm R."/>
            <person name="Sun H."/>
            <person name="Tunlid A."/>
            <person name="Henrissat B."/>
            <person name="Grigoriev I.V."/>
            <person name="Hibbett D.S."/>
            <person name="Martin F."/>
        </authorList>
    </citation>
    <scope>NUCLEOTIDE SEQUENCE [LARGE SCALE GENOMIC DNA]</scope>
    <source>
        <strain evidence="18">F 1598</strain>
    </source>
</reference>
<gene>
    <name evidence="17" type="ORF">PILCRDRAFT_827901</name>
</gene>
<sequence>MSLHLPPSDIHESGEDPESQHGSEEEDDDDQTWDDFAEDSIAQQPCFSLFEDEKFPSVTEALENDLSRHGFDLEHTCIRLALDVHQRIRLINYIRKNKPSPSDVSSFTGQEAFLNSEEYLIPIVEDDPLLQFQPDDEWSESEDEVSTSKDAVTDLPSATRRICALEKRLADAKQDLADYRNFVGERLNLSHLTDVTDDSSSSAALPRDDDSHYFESYNETDIHATMIQDNVRTSSYAQYIMTNPTLFRDAIVLDVGCGTGILSLFAAKSGAKRVIAVDASDIAKKAATIVQANGLDSIITVIQGKIEEIALPDDITHVDIIISEWMGYALLYESMLDSVLRARDRFLGPDGVMAPSQCKMMLGLCEGCEIFKDRVGFWHDVYGFDLSTMTDGVYEEAIVDVVGPDTMVSESCVIKDLYLKDIVPRQLNFSSSFTLVSTADRRTKVQALVLYFDTYFTSTGEPVSPDTKVKIVKEGDIAVAEIWPVGGKAAPQRRPSQGEGLQGKRKAKITSFSTGPRSVPTHWKQTIFLLREPITMDEGNTVTGTFHCRKSETNSRELEVEIHYSVREKVTAPVSGDVVVQMYKVR</sequence>
<evidence type="ECO:0000256" key="13">
    <source>
        <dbReference type="SAM" id="MobiDB-lite"/>
    </source>
</evidence>
<evidence type="ECO:0000256" key="7">
    <source>
        <dbReference type="ARBA" id="ARBA00022723"/>
    </source>
</evidence>
<dbReference type="GO" id="GO:0008270">
    <property type="term" value="F:zinc ion binding"/>
    <property type="evidence" value="ECO:0007669"/>
    <property type="project" value="UniProtKB-KW"/>
</dbReference>
<dbReference type="EMBL" id="KN833055">
    <property type="protein sequence ID" value="KIM74835.1"/>
    <property type="molecule type" value="Genomic_DNA"/>
</dbReference>
<evidence type="ECO:0000256" key="8">
    <source>
        <dbReference type="ARBA" id="ARBA00022771"/>
    </source>
</evidence>
<evidence type="ECO:0000256" key="5">
    <source>
        <dbReference type="ARBA" id="ARBA00022679"/>
    </source>
</evidence>
<comment type="catalytic activity">
    <reaction evidence="10">
        <text>L-arginyl-[protein] + 2 S-adenosyl-L-methionine = N(omega),N(omega)-dimethyl-L-arginyl-[protein] + 2 S-adenosyl-L-homocysteine + 2 H(+)</text>
        <dbReference type="Rhea" id="RHEA:48096"/>
        <dbReference type="Rhea" id="RHEA-COMP:10532"/>
        <dbReference type="Rhea" id="RHEA-COMP:11991"/>
        <dbReference type="ChEBI" id="CHEBI:15378"/>
        <dbReference type="ChEBI" id="CHEBI:29965"/>
        <dbReference type="ChEBI" id="CHEBI:57856"/>
        <dbReference type="ChEBI" id="CHEBI:59789"/>
        <dbReference type="ChEBI" id="CHEBI:61897"/>
        <dbReference type="EC" id="2.1.1.319"/>
    </reaction>
    <physiologicalReaction direction="left-to-right" evidence="10">
        <dbReference type="Rhea" id="RHEA:48097"/>
    </physiologicalReaction>
</comment>
<dbReference type="Pfam" id="PF13649">
    <property type="entry name" value="Methyltransf_25"/>
    <property type="match status" value="1"/>
</dbReference>
<proteinExistence type="predicted"/>
<dbReference type="OrthoDB" id="7848332at2759"/>
<evidence type="ECO:0000256" key="2">
    <source>
        <dbReference type="ARBA" id="ARBA00011925"/>
    </source>
</evidence>
<accession>A0A0C3EQI2</accession>
<evidence type="ECO:0000256" key="9">
    <source>
        <dbReference type="ARBA" id="ARBA00022833"/>
    </source>
</evidence>
<feature type="compositionally biased region" description="Basic and acidic residues" evidence="13">
    <location>
        <begin position="9"/>
        <end position="23"/>
    </location>
</feature>
<evidence type="ECO:0000259" key="15">
    <source>
        <dbReference type="Pfam" id="PF21137"/>
    </source>
</evidence>
<dbReference type="SUPFAM" id="SSF53335">
    <property type="entry name" value="S-adenosyl-L-methionine-dependent methyltransferases"/>
    <property type="match status" value="1"/>
</dbReference>
<dbReference type="GO" id="GO:0035242">
    <property type="term" value="F:protein-arginine omega-N asymmetric methyltransferase activity"/>
    <property type="evidence" value="ECO:0007669"/>
    <property type="project" value="UniProtKB-EC"/>
</dbReference>
<dbReference type="Pfam" id="PF22528">
    <property type="entry name" value="PRMT_C"/>
    <property type="match status" value="2"/>
</dbReference>
<dbReference type="InterPro" id="IPR049482">
    <property type="entry name" value="ANM3-like_C2H2_Zf"/>
</dbReference>
<evidence type="ECO:0000256" key="3">
    <source>
        <dbReference type="ARBA" id="ARBA00022490"/>
    </source>
</evidence>
<dbReference type="GO" id="GO:0042054">
    <property type="term" value="F:histone methyltransferase activity"/>
    <property type="evidence" value="ECO:0007669"/>
    <property type="project" value="TreeGrafter"/>
</dbReference>
<dbReference type="InterPro" id="IPR025799">
    <property type="entry name" value="Arg_MeTrfase"/>
</dbReference>
<evidence type="ECO:0000313" key="18">
    <source>
        <dbReference type="Proteomes" id="UP000054166"/>
    </source>
</evidence>
<dbReference type="InterPro" id="IPR041698">
    <property type="entry name" value="Methyltransf_25"/>
</dbReference>
<keyword evidence="3" id="KW-0963">Cytoplasm</keyword>
<evidence type="ECO:0000259" key="14">
    <source>
        <dbReference type="Pfam" id="PF13649"/>
    </source>
</evidence>
<keyword evidence="7" id="KW-0479">Metal-binding</keyword>
<evidence type="ECO:0000259" key="16">
    <source>
        <dbReference type="Pfam" id="PF22528"/>
    </source>
</evidence>
<reference evidence="17 18" key="1">
    <citation type="submission" date="2014-04" db="EMBL/GenBank/DDBJ databases">
        <authorList>
            <consortium name="DOE Joint Genome Institute"/>
            <person name="Kuo A."/>
            <person name="Tarkka M."/>
            <person name="Buscot F."/>
            <person name="Kohler A."/>
            <person name="Nagy L.G."/>
            <person name="Floudas D."/>
            <person name="Copeland A."/>
            <person name="Barry K.W."/>
            <person name="Cichocki N."/>
            <person name="Veneault-Fourrey C."/>
            <person name="LaButti K."/>
            <person name="Lindquist E.A."/>
            <person name="Lipzen A."/>
            <person name="Lundell T."/>
            <person name="Morin E."/>
            <person name="Murat C."/>
            <person name="Sun H."/>
            <person name="Tunlid A."/>
            <person name="Henrissat B."/>
            <person name="Grigoriev I.V."/>
            <person name="Hibbett D.S."/>
            <person name="Martin F."/>
            <person name="Nordberg H.P."/>
            <person name="Cantor M.N."/>
            <person name="Hua S.X."/>
        </authorList>
    </citation>
    <scope>NUCLEOTIDE SEQUENCE [LARGE SCALE GENOMIC DNA]</scope>
    <source>
        <strain evidence="17 18">F 1598</strain>
    </source>
</reference>
<dbReference type="SUPFAM" id="SSF57667">
    <property type="entry name" value="beta-beta-alpha zinc fingers"/>
    <property type="match status" value="1"/>
</dbReference>
<organism evidence="17 18">
    <name type="scientific">Piloderma croceum (strain F 1598)</name>
    <dbReference type="NCBI Taxonomy" id="765440"/>
    <lineage>
        <taxon>Eukaryota</taxon>
        <taxon>Fungi</taxon>
        <taxon>Dikarya</taxon>
        <taxon>Basidiomycota</taxon>
        <taxon>Agaricomycotina</taxon>
        <taxon>Agaricomycetes</taxon>
        <taxon>Agaricomycetidae</taxon>
        <taxon>Atheliales</taxon>
        <taxon>Atheliaceae</taxon>
        <taxon>Piloderma</taxon>
    </lineage>
</organism>
<evidence type="ECO:0000256" key="6">
    <source>
        <dbReference type="ARBA" id="ARBA00022691"/>
    </source>
</evidence>
<keyword evidence="18" id="KW-1185">Reference proteome</keyword>
<keyword evidence="8" id="KW-0863">Zinc-finger</keyword>
<comment type="subcellular location">
    <subcellularLocation>
        <location evidence="1">Cytoplasm</location>
        <location evidence="1">Cytosol</location>
    </subcellularLocation>
</comment>
<evidence type="ECO:0000256" key="10">
    <source>
        <dbReference type="ARBA" id="ARBA00047384"/>
    </source>
</evidence>
<dbReference type="Pfam" id="PF21137">
    <property type="entry name" value="ANM3_C2H2_Zf"/>
    <property type="match status" value="1"/>
</dbReference>
<evidence type="ECO:0000256" key="1">
    <source>
        <dbReference type="ARBA" id="ARBA00004514"/>
    </source>
</evidence>
<evidence type="ECO:0000256" key="11">
    <source>
        <dbReference type="ARBA" id="ARBA00049303"/>
    </source>
</evidence>
<keyword evidence="6 12" id="KW-0949">S-adenosyl-L-methionine</keyword>
<dbReference type="STRING" id="765440.A0A0C3EQI2"/>
<dbReference type="InterPro" id="IPR036236">
    <property type="entry name" value="Znf_C2H2_sf"/>
</dbReference>
<dbReference type="AlphaFoldDB" id="A0A0C3EQI2"/>
<keyword evidence="9" id="KW-0862">Zinc</keyword>
<dbReference type="InParanoid" id="A0A0C3EQI2"/>
<dbReference type="GO" id="GO:0005829">
    <property type="term" value="C:cytosol"/>
    <property type="evidence" value="ECO:0007669"/>
    <property type="project" value="UniProtKB-SubCell"/>
</dbReference>
<dbReference type="InterPro" id="IPR055135">
    <property type="entry name" value="PRMT_dom"/>
</dbReference>
<feature type="domain" description="Protein arginine N-methyltransferase 3-like C2H2 zinc finger" evidence="15">
    <location>
        <begin position="79"/>
        <end position="122"/>
    </location>
</feature>